<keyword evidence="2" id="KW-0812">Transmembrane</keyword>
<reference evidence="3 4" key="1">
    <citation type="submission" date="2021-01" db="EMBL/GenBank/DDBJ databases">
        <title>Cercospora kikuchii MAFF 305040 whole genome shotgun sequence.</title>
        <authorList>
            <person name="Kashiwa T."/>
            <person name="Suzuki T."/>
        </authorList>
    </citation>
    <scope>NUCLEOTIDE SEQUENCE [LARGE SCALE GENOMIC DNA]</scope>
    <source>
        <strain evidence="3 4">MAFF 305040</strain>
    </source>
</reference>
<dbReference type="Proteomes" id="UP000825890">
    <property type="component" value="Unassembled WGS sequence"/>
</dbReference>
<feature type="compositionally biased region" description="Basic and acidic residues" evidence="1">
    <location>
        <begin position="84"/>
        <end position="102"/>
    </location>
</feature>
<feature type="region of interest" description="Disordered" evidence="1">
    <location>
        <begin position="436"/>
        <end position="455"/>
    </location>
</feature>
<evidence type="ECO:0000256" key="2">
    <source>
        <dbReference type="SAM" id="Phobius"/>
    </source>
</evidence>
<feature type="compositionally biased region" description="Basic and acidic residues" evidence="1">
    <location>
        <begin position="444"/>
        <end position="455"/>
    </location>
</feature>
<name>A0A9P3L1G9_9PEZI</name>
<evidence type="ECO:0000313" key="3">
    <source>
        <dbReference type="EMBL" id="GIZ49524.1"/>
    </source>
</evidence>
<dbReference type="PANTHER" id="PTHR42024">
    <property type="entry name" value="AMINO ACID PERMEASE_ SLC12A DOMAIN-CONTAINING PROTEIN"/>
    <property type="match status" value="1"/>
</dbReference>
<feature type="transmembrane region" description="Helical" evidence="2">
    <location>
        <begin position="172"/>
        <end position="200"/>
    </location>
</feature>
<feature type="transmembrane region" description="Helical" evidence="2">
    <location>
        <begin position="246"/>
        <end position="267"/>
    </location>
</feature>
<feature type="compositionally biased region" description="Polar residues" evidence="1">
    <location>
        <begin position="42"/>
        <end position="56"/>
    </location>
</feature>
<accession>A0A9P3L1G9</accession>
<evidence type="ECO:0000256" key="1">
    <source>
        <dbReference type="SAM" id="MobiDB-lite"/>
    </source>
</evidence>
<proteinExistence type="predicted"/>
<feature type="transmembrane region" description="Helical" evidence="2">
    <location>
        <begin position="279"/>
        <end position="300"/>
    </location>
</feature>
<sequence>MPAEDAKTHDFDQRHDGPFDQPPARPSVQIDSNTEHRKDSSALRSPSSPHNATPSATKPRKSVQLPESPSDITAPPPRRSTTIGRERNPRPSQDFDIRRDGPYGRPSITMTRRRSSVNVVRPEINHTQSSEHPDPAAPGLEALEQYRTAEESEAPFALEPPPLNYDLWERRWFIAFFWTMILVDCVAAPIVLYFCLWYLTSLSPNATFSIVTAALGGVSIVEYFVRFWRLWKKDSTCRVMGARRKYLDWFHWNFTLGWVIIMIELIVGTVPENPPIRLLGMPLASMMWVFGTELIVVDIMRYFEVPAPVRISSIPKGAQLRPAIYSMIEDVVAVDGSGGTEYREALNRRYEASHVFRSLLRRLGIFWALGAEGMAMLTTILIFTIHPEAAYVVGWSAPFIWAGIWTGATIWYAKYMLRKEKIAWAEELQEKQVNTITSPGEAPILHDSEPSEGKD</sequence>
<feature type="region of interest" description="Disordered" evidence="1">
    <location>
        <begin position="1"/>
        <end position="117"/>
    </location>
</feature>
<protein>
    <recommendedName>
        <fullName evidence="5">Transmembrane protein</fullName>
    </recommendedName>
</protein>
<feature type="transmembrane region" description="Helical" evidence="2">
    <location>
        <begin position="206"/>
        <end position="225"/>
    </location>
</feature>
<evidence type="ECO:0000313" key="4">
    <source>
        <dbReference type="Proteomes" id="UP000825890"/>
    </source>
</evidence>
<feature type="transmembrane region" description="Helical" evidence="2">
    <location>
        <begin position="392"/>
        <end position="413"/>
    </location>
</feature>
<feature type="compositionally biased region" description="Basic and acidic residues" evidence="1">
    <location>
        <begin position="1"/>
        <end position="18"/>
    </location>
</feature>
<gene>
    <name evidence="3" type="ORF">CKM354_001255400</name>
</gene>
<organism evidence="3 4">
    <name type="scientific">Cercospora kikuchii</name>
    <dbReference type="NCBI Taxonomy" id="84275"/>
    <lineage>
        <taxon>Eukaryota</taxon>
        <taxon>Fungi</taxon>
        <taxon>Dikarya</taxon>
        <taxon>Ascomycota</taxon>
        <taxon>Pezizomycotina</taxon>
        <taxon>Dothideomycetes</taxon>
        <taxon>Dothideomycetidae</taxon>
        <taxon>Mycosphaerellales</taxon>
        <taxon>Mycosphaerellaceae</taxon>
        <taxon>Cercospora</taxon>
    </lineage>
</organism>
<feature type="transmembrane region" description="Helical" evidence="2">
    <location>
        <begin position="365"/>
        <end position="386"/>
    </location>
</feature>
<dbReference type="EMBL" id="BOLY01000009">
    <property type="protein sequence ID" value="GIZ49524.1"/>
    <property type="molecule type" value="Genomic_DNA"/>
</dbReference>
<dbReference type="AlphaFoldDB" id="A0A9P3L1G9"/>
<dbReference type="OrthoDB" id="4838853at2759"/>
<keyword evidence="2" id="KW-0472">Membrane</keyword>
<keyword evidence="4" id="KW-1185">Reference proteome</keyword>
<comment type="caution">
    <text evidence="3">The sequence shown here is derived from an EMBL/GenBank/DDBJ whole genome shotgun (WGS) entry which is preliminary data.</text>
</comment>
<dbReference type="GeneID" id="68298129"/>
<dbReference type="RefSeq" id="XP_044664011.1">
    <property type="nucleotide sequence ID" value="XM_044808076.1"/>
</dbReference>
<keyword evidence="2" id="KW-1133">Transmembrane helix</keyword>
<evidence type="ECO:0008006" key="5">
    <source>
        <dbReference type="Google" id="ProtNLM"/>
    </source>
</evidence>
<dbReference type="PANTHER" id="PTHR42024:SF1">
    <property type="entry name" value="AMINO ACID PERMEASE_ SLC12A DOMAIN-CONTAINING PROTEIN"/>
    <property type="match status" value="1"/>
</dbReference>